<dbReference type="PANTHER" id="PTHR11537">
    <property type="entry name" value="VOLTAGE-GATED POTASSIUM CHANNEL"/>
    <property type="match status" value="1"/>
</dbReference>
<evidence type="ECO:0000313" key="17">
    <source>
        <dbReference type="Proteomes" id="UP001242342"/>
    </source>
</evidence>
<dbReference type="Proteomes" id="UP000222163">
    <property type="component" value="Unassembled WGS sequence"/>
</dbReference>
<keyword evidence="11 15" id="KW-0407">Ion channel</keyword>
<evidence type="ECO:0000256" key="1">
    <source>
        <dbReference type="ARBA" id="ARBA00004141"/>
    </source>
</evidence>
<dbReference type="Gene3D" id="1.10.287.70">
    <property type="match status" value="1"/>
</dbReference>
<evidence type="ECO:0000256" key="2">
    <source>
        <dbReference type="ARBA" id="ARBA00022448"/>
    </source>
</evidence>
<evidence type="ECO:0000313" key="16">
    <source>
        <dbReference type="Proteomes" id="UP000222163"/>
    </source>
</evidence>
<evidence type="ECO:0000256" key="9">
    <source>
        <dbReference type="ARBA" id="ARBA00023065"/>
    </source>
</evidence>
<dbReference type="GO" id="GO:0008076">
    <property type="term" value="C:voltage-gated potassium channel complex"/>
    <property type="evidence" value="ECO:0007669"/>
    <property type="project" value="InterPro"/>
</dbReference>
<dbReference type="PANTHER" id="PTHR11537:SF254">
    <property type="entry name" value="POTASSIUM VOLTAGE-GATED CHANNEL PROTEIN SHAB"/>
    <property type="match status" value="1"/>
</dbReference>
<evidence type="ECO:0000256" key="6">
    <source>
        <dbReference type="ARBA" id="ARBA00022882"/>
    </source>
</evidence>
<keyword evidence="8 12" id="KW-1133">Transmembrane helix</keyword>
<proteinExistence type="predicted"/>
<organism evidence="15 16">
    <name type="scientific">Tenacibaculum discolor</name>
    <dbReference type="NCBI Taxonomy" id="361581"/>
    <lineage>
        <taxon>Bacteria</taxon>
        <taxon>Pseudomonadati</taxon>
        <taxon>Bacteroidota</taxon>
        <taxon>Flavobacteriia</taxon>
        <taxon>Flavobacteriales</taxon>
        <taxon>Flavobacteriaceae</taxon>
        <taxon>Tenacibaculum</taxon>
    </lineage>
</organism>
<reference evidence="14 17" key="3">
    <citation type="submission" date="2023-07" db="EMBL/GenBank/DDBJ databases">
        <title>Genome content predicts the carbon catabolic preferences of heterotrophic bacteria.</title>
        <authorList>
            <person name="Gralka M."/>
        </authorList>
    </citation>
    <scope>NUCLEOTIDE SEQUENCE [LARGE SCALE GENOMIC DNA]</scope>
    <source>
        <strain evidence="14 17">4G03</strain>
    </source>
</reference>
<dbReference type="InterPro" id="IPR027359">
    <property type="entry name" value="Volt_channel_dom_sf"/>
</dbReference>
<dbReference type="Gene3D" id="1.20.120.350">
    <property type="entry name" value="Voltage-gated potassium channels. Chain C"/>
    <property type="match status" value="1"/>
</dbReference>
<feature type="transmembrane region" description="Helical" evidence="12">
    <location>
        <begin position="79"/>
        <end position="101"/>
    </location>
</feature>
<keyword evidence="6" id="KW-0851">Voltage-gated channel</keyword>
<feature type="transmembrane region" description="Helical" evidence="12">
    <location>
        <begin position="45"/>
        <end position="67"/>
    </location>
</feature>
<dbReference type="RefSeq" id="WP_099216607.1">
    <property type="nucleotide sequence ID" value="NZ_JAUYVU010000007.1"/>
</dbReference>
<keyword evidence="3" id="KW-0633">Potassium transport</keyword>
<evidence type="ECO:0000313" key="14">
    <source>
        <dbReference type="EMBL" id="MDP2541759.1"/>
    </source>
</evidence>
<reference evidence="15 16" key="1">
    <citation type="journal article" date="2016" name="Nat. Commun.">
        <title>Microbial interactions lead to rapid micro-scale successions on model marine particles.</title>
        <authorList>
            <person name="Datta M.S."/>
            <person name="Sliwerska E."/>
            <person name="Gore J."/>
            <person name="Polz M.F."/>
            <person name="Cordero O.X."/>
        </authorList>
    </citation>
    <scope>NUCLEOTIDE SEQUENCE [LARGE SCALE GENOMIC DNA]</scope>
    <source>
        <strain evidence="15 16">4G03</strain>
    </source>
</reference>
<dbReference type="GO" id="GO:0001508">
    <property type="term" value="P:action potential"/>
    <property type="evidence" value="ECO:0007669"/>
    <property type="project" value="TreeGrafter"/>
</dbReference>
<dbReference type="PRINTS" id="PR00169">
    <property type="entry name" value="KCHANNEL"/>
</dbReference>
<comment type="caution">
    <text evidence="15">The sequence shown here is derived from an EMBL/GenBank/DDBJ whole genome shotgun (WGS) entry which is preliminary data.</text>
</comment>
<evidence type="ECO:0000256" key="5">
    <source>
        <dbReference type="ARBA" id="ARBA00022826"/>
    </source>
</evidence>
<sequence length="252" mass="28620">MSTRALNVFNYNLFLSRFIYGLIIVNIICLVLESFKTLRVNYTQFFQFIEGFSILVFSIEFITRIVIAEKQNNKGWSSYVFSGYGILDLLSILPFYLPLIFPFDLRVLRVLRLLRLVRIFKLGRYSKSFKTINLILKETKPELLITAFIALILVMLSSTLIFYAENEAQPDKFSSIIEAFWWSLGTLTTVGVADMYPVTPLGKFFSALIGVIGIGFVALPTGIISSALIDKVKEEKNNCSNCPNCGVRIDKN</sequence>
<evidence type="ECO:0000313" key="15">
    <source>
        <dbReference type="EMBL" id="PHN96230.1"/>
    </source>
</evidence>
<feature type="transmembrane region" description="Helical" evidence="12">
    <location>
        <begin position="12"/>
        <end position="33"/>
    </location>
</feature>
<dbReference type="GO" id="GO:0005249">
    <property type="term" value="F:voltage-gated potassium channel activity"/>
    <property type="evidence" value="ECO:0007669"/>
    <property type="project" value="InterPro"/>
</dbReference>
<accession>A0A2G1BQA3</accession>
<evidence type="ECO:0000256" key="4">
    <source>
        <dbReference type="ARBA" id="ARBA00022692"/>
    </source>
</evidence>
<feature type="transmembrane region" description="Helical" evidence="12">
    <location>
        <begin position="143"/>
        <end position="164"/>
    </location>
</feature>
<dbReference type="Pfam" id="PF00520">
    <property type="entry name" value="Ion_trans"/>
    <property type="match status" value="1"/>
</dbReference>
<dbReference type="EMBL" id="JAUYVU010000007">
    <property type="protein sequence ID" value="MDP2541759.1"/>
    <property type="molecule type" value="Genomic_DNA"/>
</dbReference>
<keyword evidence="10 12" id="KW-0472">Membrane</keyword>
<protein>
    <submittedName>
        <fullName evidence="14">Ion transporter</fullName>
    </submittedName>
    <submittedName>
        <fullName evidence="15">Potassium channel protein</fullName>
    </submittedName>
</protein>
<name>A0A2G1BQA3_9FLAO</name>
<dbReference type="EMBL" id="PDUU01000020">
    <property type="protein sequence ID" value="PHN96230.1"/>
    <property type="molecule type" value="Genomic_DNA"/>
</dbReference>
<dbReference type="Proteomes" id="UP001242342">
    <property type="component" value="Unassembled WGS sequence"/>
</dbReference>
<evidence type="ECO:0000256" key="7">
    <source>
        <dbReference type="ARBA" id="ARBA00022958"/>
    </source>
</evidence>
<feature type="domain" description="Ion transport" evidence="13">
    <location>
        <begin position="14"/>
        <end position="228"/>
    </location>
</feature>
<feature type="transmembrane region" description="Helical" evidence="12">
    <location>
        <begin position="204"/>
        <end position="229"/>
    </location>
</feature>
<dbReference type="SUPFAM" id="SSF81324">
    <property type="entry name" value="Voltage-gated potassium channels"/>
    <property type="match status" value="1"/>
</dbReference>
<evidence type="ECO:0000259" key="13">
    <source>
        <dbReference type="Pfam" id="PF00520"/>
    </source>
</evidence>
<evidence type="ECO:0000256" key="12">
    <source>
        <dbReference type="SAM" id="Phobius"/>
    </source>
</evidence>
<evidence type="ECO:0000256" key="3">
    <source>
        <dbReference type="ARBA" id="ARBA00022538"/>
    </source>
</evidence>
<reference evidence="15" key="2">
    <citation type="submission" date="2017-10" db="EMBL/GenBank/DDBJ databases">
        <authorList>
            <person name="Enke T.N."/>
            <person name="Cordero O.X."/>
        </authorList>
    </citation>
    <scope>NUCLEOTIDE SEQUENCE</scope>
    <source>
        <strain evidence="15">4G03</strain>
    </source>
</reference>
<evidence type="ECO:0000256" key="8">
    <source>
        <dbReference type="ARBA" id="ARBA00022989"/>
    </source>
</evidence>
<feature type="transmembrane region" description="Helical" evidence="12">
    <location>
        <begin position="176"/>
        <end position="198"/>
    </location>
</feature>
<evidence type="ECO:0000256" key="10">
    <source>
        <dbReference type="ARBA" id="ARBA00023136"/>
    </source>
</evidence>
<keyword evidence="9" id="KW-0406">Ion transport</keyword>
<keyword evidence="5" id="KW-0631">Potassium channel</keyword>
<evidence type="ECO:0000256" key="11">
    <source>
        <dbReference type="ARBA" id="ARBA00023303"/>
    </source>
</evidence>
<keyword evidence="4 12" id="KW-0812">Transmembrane</keyword>
<dbReference type="AlphaFoldDB" id="A0A2G1BQA3"/>
<dbReference type="InterPro" id="IPR005821">
    <property type="entry name" value="Ion_trans_dom"/>
</dbReference>
<keyword evidence="7" id="KW-0630">Potassium</keyword>
<gene>
    <name evidence="15" type="ORF">CSC81_15260</name>
    <name evidence="14" type="ORF">Q8W23_09780</name>
</gene>
<keyword evidence="17" id="KW-1185">Reference proteome</keyword>
<dbReference type="InterPro" id="IPR028325">
    <property type="entry name" value="VG_K_chnl"/>
</dbReference>
<comment type="subcellular location">
    <subcellularLocation>
        <location evidence="1">Membrane</location>
        <topology evidence="1">Multi-pass membrane protein</topology>
    </subcellularLocation>
</comment>
<keyword evidence="2" id="KW-0813">Transport</keyword>